<feature type="region of interest" description="Disordered" evidence="1">
    <location>
        <begin position="294"/>
        <end position="313"/>
    </location>
</feature>
<organism evidence="3 4">
    <name type="scientific">Erinaceus europaeus</name>
    <name type="common">Western European hedgehog</name>
    <dbReference type="NCBI Taxonomy" id="9365"/>
    <lineage>
        <taxon>Eukaryota</taxon>
        <taxon>Metazoa</taxon>
        <taxon>Chordata</taxon>
        <taxon>Craniata</taxon>
        <taxon>Vertebrata</taxon>
        <taxon>Euteleostomi</taxon>
        <taxon>Mammalia</taxon>
        <taxon>Eutheria</taxon>
        <taxon>Laurasiatheria</taxon>
        <taxon>Eulipotyphla</taxon>
        <taxon>Erinaceidae</taxon>
        <taxon>Erinaceinae</taxon>
        <taxon>Erinaceus</taxon>
    </lineage>
</organism>
<dbReference type="Proteomes" id="UP001652624">
    <property type="component" value="Chromosome 10"/>
</dbReference>
<feature type="transmembrane region" description="Helical" evidence="2">
    <location>
        <begin position="220"/>
        <end position="244"/>
    </location>
</feature>
<evidence type="ECO:0000313" key="4">
    <source>
        <dbReference type="RefSeq" id="XP_060055659.1"/>
    </source>
</evidence>
<feature type="compositionally biased region" description="Polar residues" evidence="1">
    <location>
        <begin position="39"/>
        <end position="53"/>
    </location>
</feature>
<dbReference type="Pfam" id="PF15339">
    <property type="entry name" value="Afaf"/>
    <property type="match status" value="1"/>
</dbReference>
<keyword evidence="3" id="KW-1185">Reference proteome</keyword>
<dbReference type="InterPro" id="IPR029282">
    <property type="entry name" value="Eqtn/Afaf"/>
</dbReference>
<feature type="compositionally biased region" description="Basic and acidic residues" evidence="1">
    <location>
        <begin position="54"/>
        <end position="69"/>
    </location>
</feature>
<keyword evidence="2" id="KW-0812">Transmembrane</keyword>
<protein>
    <submittedName>
        <fullName evidence="4">Equatorin</fullName>
    </submittedName>
</protein>
<feature type="compositionally biased region" description="Basic and acidic residues" evidence="1">
    <location>
        <begin position="146"/>
        <end position="155"/>
    </location>
</feature>
<feature type="region of interest" description="Disordered" evidence="1">
    <location>
        <begin position="33"/>
        <end position="97"/>
    </location>
</feature>
<accession>A0ABM3Y3L3</accession>
<keyword evidence="2" id="KW-1133">Transmembrane helix</keyword>
<dbReference type="GeneID" id="132540885"/>
<evidence type="ECO:0000256" key="2">
    <source>
        <dbReference type="SAM" id="Phobius"/>
    </source>
</evidence>
<proteinExistence type="predicted"/>
<feature type="region of interest" description="Disordered" evidence="1">
    <location>
        <begin position="137"/>
        <end position="167"/>
    </location>
</feature>
<dbReference type="PANTHER" id="PTHR36874:SF1">
    <property type="entry name" value="EQUATORIN"/>
    <property type="match status" value="1"/>
</dbReference>
<dbReference type="RefSeq" id="XP_060055659.1">
    <property type="nucleotide sequence ID" value="XM_060199676.1"/>
</dbReference>
<evidence type="ECO:0000313" key="3">
    <source>
        <dbReference type="Proteomes" id="UP001652624"/>
    </source>
</evidence>
<evidence type="ECO:0000256" key="1">
    <source>
        <dbReference type="SAM" id="MobiDB-lite"/>
    </source>
</evidence>
<feature type="compositionally biased region" description="Acidic residues" evidence="1">
    <location>
        <begin position="79"/>
        <end position="90"/>
    </location>
</feature>
<gene>
    <name evidence="4" type="primary">EQTN</name>
</gene>
<sequence>MTLMLFIFLSGVLTSKITNLTILQDESDVMPYIPGEVGNEQTHASEQASGQDQVQKEKQVASEESEPKAETAQSQEVTQDPEEGERDDNFDEKNGHSYKDVKHYTFTTKNSNGTDSEVSVRATTDLRFAFKNYKSINGSQLSGQHNPKENPKESPENNLPKSTQRPSESDFWTKLAQAFNQTTQDTANERNELFQPIPSSDVTSAATGNPEKLENTKLKLMLGISLMSLLLFVILLAICSAVLYKMKTADLQKPSHSEYSINPELAAMSYFHPAEGVSDTSFSKSAESSTYWATTSTEVRNSGTGESKSKTDMISTASDEICVADEADLPQSEDPCADFQTEE</sequence>
<dbReference type="PANTHER" id="PTHR36874">
    <property type="entry name" value="EQUATORIN"/>
    <property type="match status" value="1"/>
</dbReference>
<feature type="compositionally biased region" description="Polar residues" evidence="1">
    <location>
        <begin position="156"/>
        <end position="166"/>
    </location>
</feature>
<keyword evidence="2" id="KW-0472">Membrane</keyword>
<reference evidence="4" key="1">
    <citation type="submission" date="2025-08" db="UniProtKB">
        <authorList>
            <consortium name="RefSeq"/>
        </authorList>
    </citation>
    <scope>IDENTIFICATION</scope>
</reference>
<name>A0ABM3Y3L3_ERIEU</name>